<proteinExistence type="predicted"/>
<dbReference type="AlphaFoldDB" id="A0A5N5G3J1"/>
<gene>
    <name evidence="2" type="ORF">D8674_039150</name>
</gene>
<organism evidence="2 3">
    <name type="scientific">Pyrus ussuriensis x Pyrus communis</name>
    <dbReference type="NCBI Taxonomy" id="2448454"/>
    <lineage>
        <taxon>Eukaryota</taxon>
        <taxon>Viridiplantae</taxon>
        <taxon>Streptophyta</taxon>
        <taxon>Embryophyta</taxon>
        <taxon>Tracheophyta</taxon>
        <taxon>Spermatophyta</taxon>
        <taxon>Magnoliopsida</taxon>
        <taxon>eudicotyledons</taxon>
        <taxon>Gunneridae</taxon>
        <taxon>Pentapetalae</taxon>
        <taxon>rosids</taxon>
        <taxon>fabids</taxon>
        <taxon>Rosales</taxon>
        <taxon>Rosaceae</taxon>
        <taxon>Amygdaloideae</taxon>
        <taxon>Maleae</taxon>
        <taxon>Pyrus</taxon>
    </lineage>
</organism>
<keyword evidence="3" id="KW-1185">Reference proteome</keyword>
<evidence type="ECO:0000313" key="2">
    <source>
        <dbReference type="EMBL" id="KAB2609979.1"/>
    </source>
</evidence>
<comment type="caution">
    <text evidence="2">The sequence shown here is derived from an EMBL/GenBank/DDBJ whole genome shotgun (WGS) entry which is preliminary data.</text>
</comment>
<reference evidence="2 3" key="1">
    <citation type="submission" date="2019-09" db="EMBL/GenBank/DDBJ databases">
        <authorList>
            <person name="Ou C."/>
        </authorList>
    </citation>
    <scope>NUCLEOTIDE SEQUENCE [LARGE SCALE GENOMIC DNA]</scope>
    <source>
        <strain evidence="2">S2</strain>
        <tissue evidence="2">Leaf</tissue>
    </source>
</reference>
<dbReference type="InterPro" id="IPR046796">
    <property type="entry name" value="Transposase_32_dom"/>
</dbReference>
<feature type="domain" description="Putative plant transposon protein" evidence="1">
    <location>
        <begin position="40"/>
        <end position="172"/>
    </location>
</feature>
<sequence length="261" mass="29143">MAGNIASACAQPFHRSTRSQIAKNSFGVTTDDQVVERYRLYRVNSHPPNFNLSMVQEFYFNIPSNFPEPGGFVYVHGVIVAFDPSVICTILELDPSSACVSSKYNVATSQYHLSAYHHEVYANPYILLFKGQVSKSILKPFNRIWSDFIYRNVLGTSNNDNPTPESARILFFVDFKYLASQYASLPLVSHSVSIPSLSQTSLNPPSVIPETSLCPPKLVPQCPMDMLSVYYHIVSSSGHSSVLTAMMVDNSYISCIYTIHF</sequence>
<evidence type="ECO:0000313" key="3">
    <source>
        <dbReference type="Proteomes" id="UP000327157"/>
    </source>
</evidence>
<reference evidence="2 3" key="2">
    <citation type="submission" date="2019-11" db="EMBL/GenBank/DDBJ databases">
        <title>A de novo genome assembly of a pear dwarfing rootstock.</title>
        <authorList>
            <person name="Wang F."/>
            <person name="Wang J."/>
            <person name="Li S."/>
            <person name="Zhang Y."/>
            <person name="Fang M."/>
            <person name="Ma L."/>
            <person name="Zhao Y."/>
            <person name="Jiang S."/>
        </authorList>
    </citation>
    <scope>NUCLEOTIDE SEQUENCE [LARGE SCALE GENOMIC DNA]</scope>
    <source>
        <strain evidence="2">S2</strain>
        <tissue evidence="2">Leaf</tissue>
    </source>
</reference>
<dbReference type="Proteomes" id="UP000327157">
    <property type="component" value="Unassembled WGS sequence"/>
</dbReference>
<protein>
    <submittedName>
        <fullName evidence="2">S ribonuclease</fullName>
    </submittedName>
</protein>
<name>A0A5N5G3J1_9ROSA</name>
<accession>A0A5N5G3J1</accession>
<dbReference type="Pfam" id="PF20167">
    <property type="entry name" value="Transposase_32"/>
    <property type="match status" value="1"/>
</dbReference>
<dbReference type="EMBL" id="SMOL01000500">
    <property type="protein sequence ID" value="KAB2609979.1"/>
    <property type="molecule type" value="Genomic_DNA"/>
</dbReference>
<evidence type="ECO:0000259" key="1">
    <source>
        <dbReference type="Pfam" id="PF20167"/>
    </source>
</evidence>